<dbReference type="InterPro" id="IPR018465">
    <property type="entry name" value="Scm3/HJURP"/>
</dbReference>
<dbReference type="KEGG" id="mlr:MELLADRAFT_77344"/>
<dbReference type="VEuPathDB" id="FungiDB:MELLADRAFT_77344"/>
<feature type="compositionally biased region" description="Basic and acidic residues" evidence="1">
    <location>
        <begin position="234"/>
        <end position="250"/>
    </location>
</feature>
<feature type="region of interest" description="Disordered" evidence="1">
    <location>
        <begin position="272"/>
        <end position="506"/>
    </location>
</feature>
<accession>F4RGM7</accession>
<dbReference type="Pfam" id="PF10384">
    <property type="entry name" value="Scm3"/>
    <property type="match status" value="1"/>
</dbReference>
<sequence>MSSKSSKLIHHQTHQSIHQNEREDHQVEPEEEEEDSLKDLDLDDIDSLRTQSIKTFQSNLQTIYSKYEGDGDEEADDVVDLVKLEVIEDRGKIIKTLGTRQDHLRYQTQTWTKPSSKKSTSRIQSNQPLTDLIIPSDTTCSDEEADWIDDEIGSVSSSSDSIIFLTQPTSSNHRLPTRSLASSPLTLSKISLRSELPKLSSPSKLSTLQSFQHIHGTATNALFERLKQRVQEKSIDLRQLRNQNKPRETSQESEASSQLYTKISTYTASDIVTESSSEPWKDSKPSSTYRTDPSGSSSRHSLCSSSITPRYSNPHPNSLQHSLSPISASKVSSNKRPRPVFESNCLPTPSTIICPRQPRPGPSRLKHELNLRTNPKDSHRPKPIPSRLKAVNPSQSNPSKPSTSRPVKSLPRPHRRSTTWIDPKPIPLNRSSRESSEDPLGLPPTPSRRRSEARSKPNGFQLHQIPKPKLKPNHFLLHQIPKPKPKLEMSYKSKETSKKNEGEMMG</sequence>
<gene>
    <name evidence="2" type="ORF">MELLADRAFT_77344</name>
</gene>
<feature type="compositionally biased region" description="Basic and acidic residues" evidence="1">
    <location>
        <begin position="19"/>
        <end position="28"/>
    </location>
</feature>
<feature type="compositionally biased region" description="Low complexity" evidence="1">
    <location>
        <begin position="294"/>
        <end position="306"/>
    </location>
</feature>
<dbReference type="GO" id="GO:0005634">
    <property type="term" value="C:nucleus"/>
    <property type="evidence" value="ECO:0007669"/>
    <property type="project" value="InterPro"/>
</dbReference>
<dbReference type="RefSeq" id="XP_007408206.1">
    <property type="nucleotide sequence ID" value="XM_007408144.1"/>
</dbReference>
<dbReference type="GeneID" id="18932931"/>
<proteinExistence type="predicted"/>
<feature type="compositionally biased region" description="Acidic residues" evidence="1">
    <location>
        <begin position="29"/>
        <end position="43"/>
    </location>
</feature>
<organism evidence="3">
    <name type="scientific">Melampsora larici-populina (strain 98AG31 / pathotype 3-4-7)</name>
    <name type="common">Poplar leaf rust fungus</name>
    <dbReference type="NCBI Taxonomy" id="747676"/>
    <lineage>
        <taxon>Eukaryota</taxon>
        <taxon>Fungi</taxon>
        <taxon>Dikarya</taxon>
        <taxon>Basidiomycota</taxon>
        <taxon>Pucciniomycotina</taxon>
        <taxon>Pucciniomycetes</taxon>
        <taxon>Pucciniales</taxon>
        <taxon>Melampsoraceae</taxon>
        <taxon>Melampsora</taxon>
    </lineage>
</organism>
<dbReference type="Proteomes" id="UP000001072">
    <property type="component" value="Unassembled WGS sequence"/>
</dbReference>
<feature type="region of interest" description="Disordered" evidence="1">
    <location>
        <begin position="1"/>
        <end position="43"/>
    </location>
</feature>
<dbReference type="HOGENOM" id="CLU_538704_0_0_1"/>
<reference evidence="3" key="1">
    <citation type="journal article" date="2011" name="Proc. Natl. Acad. Sci. U.S.A.">
        <title>Obligate biotrophy features unraveled by the genomic analysis of rust fungi.</title>
        <authorList>
            <person name="Duplessis S."/>
            <person name="Cuomo C.A."/>
            <person name="Lin Y.-C."/>
            <person name="Aerts A."/>
            <person name="Tisserant E."/>
            <person name="Veneault-Fourrey C."/>
            <person name="Joly D.L."/>
            <person name="Hacquard S."/>
            <person name="Amselem J."/>
            <person name="Cantarel B.L."/>
            <person name="Chiu R."/>
            <person name="Coutinho P.M."/>
            <person name="Feau N."/>
            <person name="Field M."/>
            <person name="Frey P."/>
            <person name="Gelhaye E."/>
            <person name="Goldberg J."/>
            <person name="Grabherr M.G."/>
            <person name="Kodira C.D."/>
            <person name="Kohler A."/>
            <person name="Kuees U."/>
            <person name="Lindquist E.A."/>
            <person name="Lucas S.M."/>
            <person name="Mago R."/>
            <person name="Mauceli E."/>
            <person name="Morin E."/>
            <person name="Murat C."/>
            <person name="Pangilinan J.L."/>
            <person name="Park R."/>
            <person name="Pearson M."/>
            <person name="Quesneville H."/>
            <person name="Rouhier N."/>
            <person name="Sakthikumar S."/>
            <person name="Salamov A.A."/>
            <person name="Schmutz J."/>
            <person name="Selles B."/>
            <person name="Shapiro H."/>
            <person name="Tanguay P."/>
            <person name="Tuskan G.A."/>
            <person name="Henrissat B."/>
            <person name="Van de Peer Y."/>
            <person name="Rouze P."/>
            <person name="Ellis J.G."/>
            <person name="Dodds P.N."/>
            <person name="Schein J.E."/>
            <person name="Zhong S."/>
            <person name="Hamelin R.C."/>
            <person name="Grigoriev I.V."/>
            <person name="Szabo L.J."/>
            <person name="Martin F."/>
        </authorList>
    </citation>
    <scope>NUCLEOTIDE SEQUENCE [LARGE SCALE GENOMIC DNA]</scope>
    <source>
        <strain evidence="3">98AG31 / pathotype 3-4-7</strain>
    </source>
</reference>
<name>F4RGM7_MELLP</name>
<dbReference type="AlphaFoldDB" id="F4RGM7"/>
<feature type="compositionally biased region" description="Polar residues" evidence="1">
    <location>
        <begin position="392"/>
        <end position="406"/>
    </location>
</feature>
<dbReference type="InParanoid" id="F4RGM7"/>
<keyword evidence="3" id="KW-1185">Reference proteome</keyword>
<feature type="region of interest" description="Disordered" evidence="1">
    <location>
        <begin position="234"/>
        <end position="258"/>
    </location>
</feature>
<dbReference type="EMBL" id="GL883100">
    <property type="protein sequence ID" value="EGG08620.1"/>
    <property type="molecule type" value="Genomic_DNA"/>
</dbReference>
<dbReference type="OrthoDB" id="10551046at2759"/>
<feature type="compositionally biased region" description="Basic and acidic residues" evidence="1">
    <location>
        <begin position="365"/>
        <end position="380"/>
    </location>
</feature>
<protein>
    <submittedName>
        <fullName evidence="2">Uncharacterized protein</fullName>
    </submittedName>
</protein>
<feature type="compositionally biased region" description="Basic and acidic residues" evidence="1">
    <location>
        <begin position="485"/>
        <end position="506"/>
    </location>
</feature>
<evidence type="ECO:0000256" key="1">
    <source>
        <dbReference type="SAM" id="MobiDB-lite"/>
    </source>
</evidence>
<feature type="compositionally biased region" description="Polar residues" evidence="1">
    <location>
        <begin position="307"/>
        <end position="332"/>
    </location>
</feature>
<dbReference type="GO" id="GO:0042393">
    <property type="term" value="F:histone binding"/>
    <property type="evidence" value="ECO:0007669"/>
    <property type="project" value="InterPro"/>
</dbReference>
<evidence type="ECO:0000313" key="3">
    <source>
        <dbReference type="Proteomes" id="UP000001072"/>
    </source>
</evidence>
<evidence type="ECO:0000313" key="2">
    <source>
        <dbReference type="EMBL" id="EGG08620.1"/>
    </source>
</evidence>